<dbReference type="InterPro" id="IPR050078">
    <property type="entry name" value="Ribosomal_L11_MeTrfase_PrmA"/>
</dbReference>
<sequence>MTENEKRVGLDALHQCLHRVLPAVSLRSQSLPNTPQLRLWLLDELFPEQALEPEIVNRIMEEPPYWSFCWASGQVLAEYLMAHPQWVKGRCVVDVGPGSGVVAIAAAMAGARKVIACDLDADALTATRVNALENDVEVMLSQDLDSALAEADLVTAADILYDRENLPLLARFQAAGRVLLADSRVPDLNPRGYRLLGQWQSCTWPDLGESSEYNGVRLFASEPE</sequence>
<keyword evidence="2 3" id="KW-0808">Transferase</keyword>
<dbReference type="GO" id="GO:0032259">
    <property type="term" value="P:methylation"/>
    <property type="evidence" value="ECO:0007669"/>
    <property type="project" value="UniProtKB-KW"/>
</dbReference>
<accession>A0A418Y1W5</accession>
<dbReference type="Proteomes" id="UP000283734">
    <property type="component" value="Unassembled WGS sequence"/>
</dbReference>
<evidence type="ECO:0000313" key="3">
    <source>
        <dbReference type="EMBL" id="RJG19517.1"/>
    </source>
</evidence>
<dbReference type="PANTHER" id="PTHR43648:SF1">
    <property type="entry name" value="ELECTRON TRANSFER FLAVOPROTEIN BETA SUBUNIT LYSINE METHYLTRANSFERASE"/>
    <property type="match status" value="1"/>
</dbReference>
<evidence type="ECO:0000256" key="1">
    <source>
        <dbReference type="ARBA" id="ARBA00022603"/>
    </source>
</evidence>
<organism evidence="3 4">
    <name type="scientific">Alcanivorax profundi</name>
    <dbReference type="NCBI Taxonomy" id="2338368"/>
    <lineage>
        <taxon>Bacteria</taxon>
        <taxon>Pseudomonadati</taxon>
        <taxon>Pseudomonadota</taxon>
        <taxon>Gammaproteobacteria</taxon>
        <taxon>Oceanospirillales</taxon>
        <taxon>Alcanivoracaceae</taxon>
        <taxon>Alcanivorax</taxon>
    </lineage>
</organism>
<dbReference type="Gene3D" id="3.40.50.150">
    <property type="entry name" value="Vaccinia Virus protein VP39"/>
    <property type="match status" value="1"/>
</dbReference>
<reference evidence="3 4" key="1">
    <citation type="submission" date="2018-09" db="EMBL/GenBank/DDBJ databases">
        <title>Alcanivorax profundi sp. nov., isolated from 1000 m-depth seawater of the Mariana Trench.</title>
        <authorList>
            <person name="Liu J."/>
        </authorList>
    </citation>
    <scope>NUCLEOTIDE SEQUENCE [LARGE SCALE GENOMIC DNA]</scope>
    <source>
        <strain evidence="3 4">MTEO17</strain>
    </source>
</reference>
<evidence type="ECO:0000313" key="4">
    <source>
        <dbReference type="Proteomes" id="UP000283734"/>
    </source>
</evidence>
<dbReference type="SUPFAM" id="SSF53335">
    <property type="entry name" value="S-adenosyl-L-methionine-dependent methyltransferases"/>
    <property type="match status" value="1"/>
</dbReference>
<name>A0A418Y1W5_9GAMM</name>
<gene>
    <name evidence="3" type="ORF">D4A39_01235</name>
</gene>
<comment type="caution">
    <text evidence="3">The sequence shown here is derived from an EMBL/GenBank/DDBJ whole genome shotgun (WGS) entry which is preliminary data.</text>
</comment>
<dbReference type="RefSeq" id="WP_022984403.1">
    <property type="nucleotide sequence ID" value="NZ_CAXGPP010000009.1"/>
</dbReference>
<protein>
    <submittedName>
        <fullName evidence="3">Methyltransferase</fullName>
    </submittedName>
</protein>
<keyword evidence="4" id="KW-1185">Reference proteome</keyword>
<dbReference type="Pfam" id="PF06325">
    <property type="entry name" value="PrmA"/>
    <property type="match status" value="1"/>
</dbReference>
<evidence type="ECO:0000256" key="2">
    <source>
        <dbReference type="ARBA" id="ARBA00022679"/>
    </source>
</evidence>
<dbReference type="OrthoDB" id="9794615at2"/>
<dbReference type="AlphaFoldDB" id="A0A418Y1W5"/>
<proteinExistence type="predicted"/>
<dbReference type="PANTHER" id="PTHR43648">
    <property type="entry name" value="ELECTRON TRANSFER FLAVOPROTEIN BETA SUBUNIT LYSINE METHYLTRANSFERASE"/>
    <property type="match status" value="1"/>
</dbReference>
<dbReference type="InterPro" id="IPR029063">
    <property type="entry name" value="SAM-dependent_MTases_sf"/>
</dbReference>
<dbReference type="EMBL" id="QYYA01000001">
    <property type="protein sequence ID" value="RJG19517.1"/>
    <property type="molecule type" value="Genomic_DNA"/>
</dbReference>
<keyword evidence="1 3" id="KW-0489">Methyltransferase</keyword>
<dbReference type="GO" id="GO:0016279">
    <property type="term" value="F:protein-lysine N-methyltransferase activity"/>
    <property type="evidence" value="ECO:0007669"/>
    <property type="project" value="TreeGrafter"/>
</dbReference>